<dbReference type="GO" id="GO:0047492">
    <property type="term" value="F:xanthan lyase activity"/>
    <property type="evidence" value="ECO:0007669"/>
    <property type="project" value="UniProtKB-EC"/>
</dbReference>
<reference evidence="8 9" key="1">
    <citation type="submission" date="2019-02" db="EMBL/GenBank/DDBJ databases">
        <title>Deep-cultivation of Planctomycetes and their phenomic and genomic characterization uncovers novel biology.</title>
        <authorList>
            <person name="Wiegand S."/>
            <person name="Jogler M."/>
            <person name="Boedeker C."/>
            <person name="Pinto D."/>
            <person name="Vollmers J."/>
            <person name="Rivas-Marin E."/>
            <person name="Kohn T."/>
            <person name="Peeters S.H."/>
            <person name="Heuer A."/>
            <person name="Rast P."/>
            <person name="Oberbeckmann S."/>
            <person name="Bunk B."/>
            <person name="Jeske O."/>
            <person name="Meyerdierks A."/>
            <person name="Storesund J.E."/>
            <person name="Kallscheuer N."/>
            <person name="Luecker S."/>
            <person name="Lage O.M."/>
            <person name="Pohl T."/>
            <person name="Merkel B.J."/>
            <person name="Hornburger P."/>
            <person name="Mueller R.-W."/>
            <person name="Bruemmer F."/>
            <person name="Labrenz M."/>
            <person name="Spormann A.M."/>
            <person name="Op Den Camp H."/>
            <person name="Overmann J."/>
            <person name="Amann R."/>
            <person name="Jetten M.S.M."/>
            <person name="Mascher T."/>
            <person name="Medema M.H."/>
            <person name="Devos D.P."/>
            <person name="Kaster A.-K."/>
            <person name="Ovreas L."/>
            <person name="Rohde M."/>
            <person name="Galperin M.Y."/>
            <person name="Jogler C."/>
        </authorList>
    </citation>
    <scope>NUCLEOTIDE SEQUENCE [LARGE SCALE GENOMIC DNA]</scope>
    <source>
        <strain evidence="8 9">Pla22</strain>
    </source>
</reference>
<keyword evidence="5" id="KW-0411">Iron-sulfur</keyword>
<keyword evidence="4" id="KW-0408">Iron</keyword>
<evidence type="ECO:0000259" key="7">
    <source>
        <dbReference type="Pfam" id="PF25275"/>
    </source>
</evidence>
<name>A0A5C5WKM4_9BACT</name>
<dbReference type="PANTHER" id="PTHR43498:SF1">
    <property type="entry name" value="COB--COM HETERODISULFIDE REDUCTASE IRON-SULFUR SUBUNIT A"/>
    <property type="match status" value="1"/>
</dbReference>
<accession>A0A5C5WKM4</accession>
<dbReference type="EMBL" id="SJPI01000002">
    <property type="protein sequence ID" value="TWT51167.1"/>
    <property type="molecule type" value="Genomic_DNA"/>
</dbReference>
<dbReference type="InterPro" id="IPR036188">
    <property type="entry name" value="FAD/NAD-bd_sf"/>
</dbReference>
<dbReference type="GO" id="GO:0016491">
    <property type="term" value="F:oxidoreductase activity"/>
    <property type="evidence" value="ECO:0007669"/>
    <property type="project" value="UniProtKB-KW"/>
</dbReference>
<gene>
    <name evidence="8" type="primary">xly</name>
    <name evidence="8" type="ORF">Pla22_39440</name>
</gene>
<keyword evidence="2" id="KW-0479">Metal-binding</keyword>
<dbReference type="EC" id="4.2.2.12" evidence="8"/>
<protein>
    <submittedName>
        <fullName evidence="8">Xanthan lyase</fullName>
        <ecNumber evidence="8">4.2.2.12</ecNumber>
    </submittedName>
</protein>
<proteinExistence type="predicted"/>
<evidence type="ECO:0000256" key="2">
    <source>
        <dbReference type="ARBA" id="ARBA00022723"/>
    </source>
</evidence>
<keyword evidence="8" id="KW-0456">Lyase</keyword>
<dbReference type="Pfam" id="PF25275">
    <property type="entry name" value="Golvesin_C"/>
    <property type="match status" value="1"/>
</dbReference>
<keyword evidence="6" id="KW-0732">Signal</keyword>
<feature type="signal peptide" evidence="6">
    <location>
        <begin position="1"/>
        <end position="17"/>
    </location>
</feature>
<dbReference type="RefSeq" id="WP_146516263.1">
    <property type="nucleotide sequence ID" value="NZ_SJPI01000002.1"/>
</dbReference>
<dbReference type="SUPFAM" id="SSF51905">
    <property type="entry name" value="FAD/NAD(P)-binding domain"/>
    <property type="match status" value="1"/>
</dbReference>
<dbReference type="GO" id="GO:0046872">
    <property type="term" value="F:metal ion binding"/>
    <property type="evidence" value="ECO:0007669"/>
    <property type="project" value="UniProtKB-KW"/>
</dbReference>
<evidence type="ECO:0000256" key="5">
    <source>
        <dbReference type="ARBA" id="ARBA00023014"/>
    </source>
</evidence>
<evidence type="ECO:0000313" key="9">
    <source>
        <dbReference type="Proteomes" id="UP000316598"/>
    </source>
</evidence>
<keyword evidence="9" id="KW-1185">Reference proteome</keyword>
<evidence type="ECO:0000256" key="1">
    <source>
        <dbReference type="ARBA" id="ARBA00022485"/>
    </source>
</evidence>
<comment type="caution">
    <text evidence="8">The sequence shown here is derived from an EMBL/GenBank/DDBJ whole genome shotgun (WGS) entry which is preliminary data.</text>
</comment>
<evidence type="ECO:0000313" key="8">
    <source>
        <dbReference type="EMBL" id="TWT51167.1"/>
    </source>
</evidence>
<keyword evidence="1" id="KW-0004">4Fe-4S</keyword>
<sequence length="684" mass="76042" precursor="true">MKYLCFLFVLCCTNVFADQSYDVVIYGGTSGAVTAAIQAKVMGKSVIIVSPDKHLGGLSSSGLGFTDSGNKDVVGGLSQEFYHRVWEHYQNPSVWTRQTKAEFGERSQGPPPRAGGVPTMWVFEPQVAESIFDAWINEYDIPLVREAYLDRSAGGVDVKNATIHSFKTLDGKTYRGKMFIDTTYEGDLMAAAGVSYHVGREANSVYNERYNGVQTGVFHHPHYFAQKVDPYVVPGDPSSGLLPKISDQPPGEKGSGDKRIQAYCFRMCLSNHPDNRIPFAKPADYNAGDYALLSRALAVETHDLFSKFDLMPNRKTDTNNHGPFSTDNIGMNYDYPEATYERRQEIIAEHESYQKGLMYFMSHDPSVPQAIRNRMQTWGLAADEFQDNGGWPHQLYIREARRMIGHYVMTEHDCLDRVPTPDSVGMGSYTLDSHNVQRYVTEEGFVQNEGDIGIHTPRPYEIAYGSMVPKQEECRNLFVPVCISSSHMAFGSIRMEPVFMVLGQSAATAAVMAIDANCDVQSVPYSELSERLISDGQVLTYEVAYERPTSKLPGIVVDDEDAKRLGKWTHSTSSASYLDSGYHHDGNEHDPETAIVFDSQLKPGVYEVRFSYPPNANRATNTRLSISHSEGTTTVAINQRKVPPLPGGWISLGKFKFGESGSVRVETSDADGYVVADAVQWLPR</sequence>
<dbReference type="AlphaFoldDB" id="A0A5C5WKM4"/>
<feature type="domain" description="Golvesin/Xly CBD-like" evidence="7">
    <location>
        <begin position="555"/>
        <end position="680"/>
    </location>
</feature>
<evidence type="ECO:0000256" key="3">
    <source>
        <dbReference type="ARBA" id="ARBA00023002"/>
    </source>
</evidence>
<dbReference type="Proteomes" id="UP000316598">
    <property type="component" value="Unassembled WGS sequence"/>
</dbReference>
<dbReference type="PANTHER" id="PTHR43498">
    <property type="entry name" value="FERREDOXIN:COB-COM HETERODISULFIDE REDUCTASE SUBUNIT A"/>
    <property type="match status" value="1"/>
</dbReference>
<organism evidence="8 9">
    <name type="scientific">Rubripirellula amarantea</name>
    <dbReference type="NCBI Taxonomy" id="2527999"/>
    <lineage>
        <taxon>Bacteria</taxon>
        <taxon>Pseudomonadati</taxon>
        <taxon>Planctomycetota</taxon>
        <taxon>Planctomycetia</taxon>
        <taxon>Pirellulales</taxon>
        <taxon>Pirellulaceae</taxon>
        <taxon>Rubripirellula</taxon>
    </lineage>
</organism>
<keyword evidence="3" id="KW-0560">Oxidoreductase</keyword>
<evidence type="ECO:0000256" key="4">
    <source>
        <dbReference type="ARBA" id="ARBA00023004"/>
    </source>
</evidence>
<dbReference type="InterPro" id="IPR033803">
    <property type="entry name" value="CBD-like_Golvesin-Xly"/>
</dbReference>
<dbReference type="Pfam" id="PF12831">
    <property type="entry name" value="FAD_oxidored"/>
    <property type="match status" value="1"/>
</dbReference>
<dbReference type="OrthoDB" id="287984at2"/>
<dbReference type="GO" id="GO:0051539">
    <property type="term" value="F:4 iron, 4 sulfur cluster binding"/>
    <property type="evidence" value="ECO:0007669"/>
    <property type="project" value="UniProtKB-KW"/>
</dbReference>
<evidence type="ECO:0000256" key="6">
    <source>
        <dbReference type="SAM" id="SignalP"/>
    </source>
</evidence>
<dbReference type="InterPro" id="IPR039650">
    <property type="entry name" value="HdrA-like"/>
</dbReference>
<feature type="chain" id="PRO_5022892501" evidence="6">
    <location>
        <begin position="18"/>
        <end position="684"/>
    </location>
</feature>